<dbReference type="Proteomes" id="UP001501231">
    <property type="component" value="Unassembled WGS sequence"/>
</dbReference>
<organism evidence="2 3">
    <name type="scientific">Actinomadura vinacea</name>
    <dbReference type="NCBI Taxonomy" id="115336"/>
    <lineage>
        <taxon>Bacteria</taxon>
        <taxon>Bacillati</taxon>
        <taxon>Actinomycetota</taxon>
        <taxon>Actinomycetes</taxon>
        <taxon>Streptosporangiales</taxon>
        <taxon>Thermomonosporaceae</taxon>
        <taxon>Actinomadura</taxon>
    </lineage>
</organism>
<protein>
    <submittedName>
        <fullName evidence="2">Helix-turn-helix transcriptional regulator</fullName>
    </submittedName>
</protein>
<proteinExistence type="predicted"/>
<feature type="domain" description="DUF5753" evidence="1">
    <location>
        <begin position="55"/>
        <end position="231"/>
    </location>
</feature>
<name>A0ABP5X7E1_9ACTN</name>
<evidence type="ECO:0000313" key="3">
    <source>
        <dbReference type="Proteomes" id="UP001501231"/>
    </source>
</evidence>
<comment type="caution">
    <text evidence="2">The sequence shown here is derived from an EMBL/GenBank/DDBJ whole genome shotgun (WGS) entry which is preliminary data.</text>
</comment>
<evidence type="ECO:0000313" key="2">
    <source>
        <dbReference type="EMBL" id="GAA2442593.1"/>
    </source>
</evidence>
<dbReference type="InterPro" id="IPR043917">
    <property type="entry name" value="DUF5753"/>
</dbReference>
<dbReference type="Pfam" id="PF19054">
    <property type="entry name" value="DUF5753"/>
    <property type="match status" value="1"/>
</dbReference>
<accession>A0ABP5X7E1</accession>
<sequence>MRIERALTKASGNDLSAIMDLYGVTSPKRDALLQLAKDAWKRGWWTAYRDIFAGTYLSLEDEASQIRDWQPQVVPGLLQTPDYAREVVMALTTEATDIERHVAARMTRRSILSRPNAPELHVVLDEAVLYRRMGGAEAMRAQFDSLLTDARRPHVSLQVLPFSRGRHPGLNGGFAVLTFEVGIDPDIAYLETPGGDIYLESEDDVTRRRVVFDELSEMAMCPDESQARIERAAREITADG</sequence>
<gene>
    <name evidence="2" type="ORF">GCM10010191_68650</name>
</gene>
<keyword evidence="3" id="KW-1185">Reference proteome</keyword>
<reference evidence="3" key="1">
    <citation type="journal article" date="2019" name="Int. J. Syst. Evol. Microbiol.">
        <title>The Global Catalogue of Microorganisms (GCM) 10K type strain sequencing project: providing services to taxonomists for standard genome sequencing and annotation.</title>
        <authorList>
            <consortium name="The Broad Institute Genomics Platform"/>
            <consortium name="The Broad Institute Genome Sequencing Center for Infectious Disease"/>
            <person name="Wu L."/>
            <person name="Ma J."/>
        </authorList>
    </citation>
    <scope>NUCLEOTIDE SEQUENCE [LARGE SCALE GENOMIC DNA]</scope>
    <source>
        <strain evidence="3">JCM 3325</strain>
    </source>
</reference>
<evidence type="ECO:0000259" key="1">
    <source>
        <dbReference type="Pfam" id="PF19054"/>
    </source>
</evidence>
<dbReference type="EMBL" id="BAAARW010000026">
    <property type="protein sequence ID" value="GAA2442593.1"/>
    <property type="molecule type" value="Genomic_DNA"/>
</dbReference>